<gene>
    <name evidence="1" type="ORF">BST96_08430</name>
</gene>
<dbReference type="RefSeq" id="WP_085758278.1">
    <property type="nucleotide sequence ID" value="NZ_CP019343.1"/>
</dbReference>
<dbReference type="PANTHER" id="PTHR38765">
    <property type="entry name" value="DUF484 DOMAIN-CONTAINING PROTEIN"/>
    <property type="match status" value="1"/>
</dbReference>
<dbReference type="InterPro" id="IPR029016">
    <property type="entry name" value="GAF-like_dom_sf"/>
</dbReference>
<reference evidence="1 2" key="1">
    <citation type="submission" date="2016-11" db="EMBL/GenBank/DDBJ databases">
        <title>Trade-off between light-utilization and light-protection in marine flavobacteria.</title>
        <authorList>
            <person name="Kumagai Y."/>
        </authorList>
    </citation>
    <scope>NUCLEOTIDE SEQUENCE [LARGE SCALE GENOMIC DNA]</scope>
    <source>
        <strain evidence="1 2">NBRC 107125</strain>
    </source>
</reference>
<accession>A0A1X9NAR3</accession>
<protein>
    <recommendedName>
        <fullName evidence="3">Phytochrome sensor protein</fullName>
    </recommendedName>
</protein>
<evidence type="ECO:0000313" key="1">
    <source>
        <dbReference type="EMBL" id="ARN74144.1"/>
    </source>
</evidence>
<dbReference type="STRING" id="716816.BST96_08430"/>
<dbReference type="KEGG" id="osg:BST96_08430"/>
<proteinExistence type="predicted"/>
<dbReference type="OrthoDB" id="8525200at2"/>
<dbReference type="PANTHER" id="PTHR38765:SF1">
    <property type="entry name" value="DUF484 DOMAIN-CONTAINING PROTEIN"/>
    <property type="match status" value="1"/>
</dbReference>
<evidence type="ECO:0008006" key="3">
    <source>
        <dbReference type="Google" id="ProtNLM"/>
    </source>
</evidence>
<keyword evidence="2" id="KW-1185">Reference proteome</keyword>
<dbReference type="Gene3D" id="3.30.450.40">
    <property type="match status" value="1"/>
</dbReference>
<organism evidence="1 2">
    <name type="scientific">Oceanicoccus sagamiensis</name>
    <dbReference type="NCBI Taxonomy" id="716816"/>
    <lineage>
        <taxon>Bacteria</taxon>
        <taxon>Pseudomonadati</taxon>
        <taxon>Pseudomonadota</taxon>
        <taxon>Gammaproteobacteria</taxon>
        <taxon>Cellvibrionales</taxon>
        <taxon>Spongiibacteraceae</taxon>
        <taxon>Oceanicoccus</taxon>
    </lineage>
</organism>
<dbReference type="Pfam" id="PF04340">
    <property type="entry name" value="DUF484"/>
    <property type="match status" value="1"/>
</dbReference>
<evidence type="ECO:0000313" key="2">
    <source>
        <dbReference type="Proteomes" id="UP000193450"/>
    </source>
</evidence>
<dbReference type="InterPro" id="IPR007435">
    <property type="entry name" value="DUF484"/>
</dbReference>
<sequence>MELADNNNNAPEKDITEEDVAQYLKSHSGFFLKRDDLLLELELAHPSGKAVSLLERQVTLLRERNMDMRNRLGGLMENAEDNDQLYDKTQQLVLALIEAQGLDSLVNTFNRSLLSDFNVDFSNLTLFGNPEQYRKVISRMVAVDDAFDKIPSLLKSNNATCGVLRPEELQFLFADQAAQVGSAAIMPLSHDNPLGVIAIGSKDPHHFSSSMGTLFLSYIAEVLNRLIPRYL</sequence>
<dbReference type="Proteomes" id="UP000193450">
    <property type="component" value="Chromosome"/>
</dbReference>
<name>A0A1X9NAR3_9GAMM</name>
<dbReference type="AlphaFoldDB" id="A0A1X9NAR3"/>
<dbReference type="EMBL" id="CP019343">
    <property type="protein sequence ID" value="ARN74144.1"/>
    <property type="molecule type" value="Genomic_DNA"/>
</dbReference>